<accession>A0A379DEA6</accession>
<evidence type="ECO:0000256" key="2">
    <source>
        <dbReference type="ARBA" id="ARBA00022679"/>
    </source>
</evidence>
<evidence type="ECO:0000256" key="1">
    <source>
        <dbReference type="ARBA" id="ARBA00022603"/>
    </source>
</evidence>
<feature type="binding site" evidence="4">
    <location>
        <position position="161"/>
    </location>
    <ligand>
        <name>Mg(2+)</name>
        <dbReference type="ChEBI" id="CHEBI:18420"/>
    </ligand>
</feature>
<dbReference type="InterPro" id="IPR029063">
    <property type="entry name" value="SAM-dependent_MTases_sf"/>
</dbReference>
<keyword evidence="4" id="KW-0819">tRNA processing</keyword>
<dbReference type="Gene3D" id="3.40.50.150">
    <property type="entry name" value="Vaccinia Virus protein VP39"/>
    <property type="match status" value="1"/>
</dbReference>
<evidence type="ECO:0000313" key="5">
    <source>
        <dbReference type="EMBL" id="SUB76247.1"/>
    </source>
</evidence>
<dbReference type="EMBL" id="UGTH01000001">
    <property type="protein sequence ID" value="SUB76247.1"/>
    <property type="molecule type" value="Genomic_DNA"/>
</dbReference>
<organism evidence="5 6">
    <name type="scientific">Peptoniphilus indolicus</name>
    <dbReference type="NCBI Taxonomy" id="33030"/>
    <lineage>
        <taxon>Bacteria</taxon>
        <taxon>Bacillati</taxon>
        <taxon>Bacillota</taxon>
        <taxon>Tissierellia</taxon>
        <taxon>Tissierellales</taxon>
        <taxon>Peptoniphilaceae</taxon>
        <taxon>Peptoniphilus</taxon>
    </lineage>
</organism>
<dbReference type="InterPro" id="IPR050362">
    <property type="entry name" value="Cation-dep_OMT"/>
</dbReference>
<name>A0A379DEA6_9FIRM</name>
<comment type="similarity">
    <text evidence="4">Belongs to the class I-like SAM-binding methyltransferase superfamily. Cation-dependent O-methyltransferase family.</text>
</comment>
<comment type="function">
    <text evidence="4">Catalyzes the methylation of 5-hydroxyuridine (ho5U) to form 5-methoxyuridine (mo5U) at position 34 in tRNAs.</text>
</comment>
<dbReference type="Pfam" id="PF01596">
    <property type="entry name" value="Methyltransf_3"/>
    <property type="match status" value="1"/>
</dbReference>
<dbReference type="EC" id="2.1.1.-" evidence="4"/>
<evidence type="ECO:0000313" key="6">
    <source>
        <dbReference type="Proteomes" id="UP000254777"/>
    </source>
</evidence>
<feature type="binding site" evidence="4">
    <location>
        <position position="42"/>
    </location>
    <ligand>
        <name>S-adenosyl-L-methionine</name>
        <dbReference type="ChEBI" id="CHEBI:59789"/>
    </ligand>
</feature>
<comment type="subunit">
    <text evidence="4">Homodimer.</text>
</comment>
<keyword evidence="3 4" id="KW-0949">S-adenosyl-L-methionine</keyword>
<keyword evidence="1 4" id="KW-0489">Methyltransferase</keyword>
<comment type="catalytic activity">
    <reaction evidence="4">
        <text>5-hydroxyuridine(34) in tRNA + S-adenosyl-L-methionine = 5-methoxyuridine(34) in tRNA + S-adenosyl-L-homocysteine + H(+)</text>
        <dbReference type="Rhea" id="RHEA:60524"/>
        <dbReference type="Rhea" id="RHEA-COMP:13381"/>
        <dbReference type="Rhea" id="RHEA-COMP:15591"/>
        <dbReference type="ChEBI" id="CHEBI:15378"/>
        <dbReference type="ChEBI" id="CHEBI:57856"/>
        <dbReference type="ChEBI" id="CHEBI:59789"/>
        <dbReference type="ChEBI" id="CHEBI:136877"/>
        <dbReference type="ChEBI" id="CHEBI:143860"/>
    </reaction>
</comment>
<evidence type="ECO:0000256" key="3">
    <source>
        <dbReference type="ARBA" id="ARBA00022691"/>
    </source>
</evidence>
<keyword evidence="4" id="KW-0479">Metal-binding</keyword>
<keyword evidence="2 4" id="KW-0808">Transferase</keyword>
<dbReference type="AlphaFoldDB" id="A0A379DEA6"/>
<feature type="binding site" evidence="4">
    <location>
        <position position="89"/>
    </location>
    <ligand>
        <name>S-adenosyl-L-methionine</name>
        <dbReference type="ChEBI" id="CHEBI:59789"/>
    </ligand>
</feature>
<dbReference type="InterPro" id="IPR043675">
    <property type="entry name" value="TrmR_methyltr"/>
</dbReference>
<dbReference type="GO" id="GO:0000287">
    <property type="term" value="F:magnesium ion binding"/>
    <property type="evidence" value="ECO:0007669"/>
    <property type="project" value="UniProtKB-UniRule"/>
</dbReference>
<dbReference type="GO" id="GO:0008757">
    <property type="term" value="F:S-adenosylmethionine-dependent methyltransferase activity"/>
    <property type="evidence" value="ECO:0007669"/>
    <property type="project" value="TreeGrafter"/>
</dbReference>
<reference evidence="5 6" key="1">
    <citation type="submission" date="2018-06" db="EMBL/GenBank/DDBJ databases">
        <authorList>
            <consortium name="Pathogen Informatics"/>
            <person name="Doyle S."/>
        </authorList>
    </citation>
    <scope>NUCLEOTIDE SEQUENCE [LARGE SCALE GENOMIC DNA]</scope>
    <source>
        <strain evidence="5 6">NCTC11088</strain>
    </source>
</reference>
<feature type="binding site" evidence="4">
    <location>
        <position position="162"/>
    </location>
    <ligand>
        <name>Mg(2+)</name>
        <dbReference type="ChEBI" id="CHEBI:18420"/>
    </ligand>
</feature>
<dbReference type="PANTHER" id="PTHR10509">
    <property type="entry name" value="O-METHYLTRANSFERASE-RELATED"/>
    <property type="match status" value="1"/>
</dbReference>
<sequence length="220" mass="25666">MKSEVYREVVYDHVIDYINSFNDPGYLKDMRDYAEENHVPILERETESFIKFLLNTTTPKKVLELGTAIGYSAISFTLNSGIESYTTVELREDFTEIARENIKKYNVDNVIEVINGDAYEVVKTLQDVYDIIFIDAAKGQYKKYFDECEKLLSDEGIIICDNILFRGMVTKKELAVRRKKTIIKRLNEFISYIKNDERFISSILPIGDGLLLVRRKVWKK</sequence>
<proteinExistence type="inferred from homology"/>
<feature type="binding site" evidence="4">
    <location>
        <position position="135"/>
    </location>
    <ligand>
        <name>S-adenosyl-L-methionine</name>
        <dbReference type="ChEBI" id="CHEBI:59789"/>
    </ligand>
</feature>
<feature type="binding site" evidence="4">
    <location>
        <position position="72"/>
    </location>
    <ligand>
        <name>S-adenosyl-L-methionine</name>
        <dbReference type="ChEBI" id="CHEBI:59789"/>
    </ligand>
</feature>
<dbReference type="GO" id="GO:0008171">
    <property type="term" value="F:O-methyltransferase activity"/>
    <property type="evidence" value="ECO:0007669"/>
    <property type="project" value="InterPro"/>
</dbReference>
<dbReference type="RefSeq" id="WP_004822776.1">
    <property type="nucleotide sequence ID" value="NZ_UGTH01000001.1"/>
</dbReference>
<dbReference type="Proteomes" id="UP000254777">
    <property type="component" value="Unassembled WGS sequence"/>
</dbReference>
<feature type="binding site" evidence="4">
    <location>
        <position position="135"/>
    </location>
    <ligand>
        <name>Mg(2+)</name>
        <dbReference type="ChEBI" id="CHEBI:18420"/>
    </ligand>
</feature>
<evidence type="ECO:0000256" key="4">
    <source>
        <dbReference type="HAMAP-Rule" id="MF_02217"/>
    </source>
</evidence>
<dbReference type="PANTHER" id="PTHR10509:SF14">
    <property type="entry name" value="CAFFEOYL-COA O-METHYLTRANSFERASE 3-RELATED"/>
    <property type="match status" value="1"/>
</dbReference>
<dbReference type="CDD" id="cd02440">
    <property type="entry name" value="AdoMet_MTases"/>
    <property type="match status" value="1"/>
</dbReference>
<dbReference type="GO" id="GO:0016300">
    <property type="term" value="F:tRNA (uridine) methyltransferase activity"/>
    <property type="evidence" value="ECO:0007669"/>
    <property type="project" value="UniProtKB-UniRule"/>
</dbReference>
<dbReference type="HAMAP" id="MF_02217">
    <property type="entry name" value="TrmR_methyltr"/>
    <property type="match status" value="1"/>
</dbReference>
<dbReference type="GO" id="GO:0030488">
    <property type="term" value="P:tRNA methylation"/>
    <property type="evidence" value="ECO:0007669"/>
    <property type="project" value="UniProtKB-UniRule"/>
</dbReference>
<feature type="binding site" evidence="4">
    <location>
        <begin position="117"/>
        <end position="118"/>
    </location>
    <ligand>
        <name>S-adenosyl-L-methionine</name>
        <dbReference type="ChEBI" id="CHEBI:59789"/>
    </ligand>
</feature>
<dbReference type="SUPFAM" id="SSF53335">
    <property type="entry name" value="S-adenosyl-L-methionine-dependent methyltransferases"/>
    <property type="match status" value="1"/>
</dbReference>
<dbReference type="PROSITE" id="PS51682">
    <property type="entry name" value="SAM_OMT_I"/>
    <property type="match status" value="1"/>
</dbReference>
<protein>
    <recommendedName>
        <fullName evidence="4">tRNA 5-hydroxyuridine methyltransferase</fullName>
        <ecNumber evidence="4">2.1.1.-</ecNumber>
    </recommendedName>
    <alternativeName>
        <fullName evidence="4">ho5U methyltransferase</fullName>
    </alternativeName>
</protein>
<gene>
    <name evidence="4" type="primary">trmR</name>
    <name evidence="5" type="ORF">NCTC11088_02062</name>
</gene>
<keyword evidence="4" id="KW-0460">Magnesium</keyword>
<dbReference type="InterPro" id="IPR002935">
    <property type="entry name" value="SAM_O-MeTrfase"/>
</dbReference>